<dbReference type="CDD" id="cd00093">
    <property type="entry name" value="HTH_XRE"/>
    <property type="match status" value="1"/>
</dbReference>
<gene>
    <name evidence="2" type="ORF">ACR52_12920</name>
</gene>
<reference evidence="2 3" key="1">
    <citation type="submission" date="2015-06" db="EMBL/GenBank/DDBJ databases">
        <title>Draft genome sequence of an Antarctic Pseudomonas sp. strain KG01 with full potential for biotechnological applications.</title>
        <authorList>
            <person name="Pavlov M.S."/>
            <person name="Lira F."/>
            <person name="Martinez J.L."/>
            <person name="Marshall S.H."/>
        </authorList>
    </citation>
    <scope>NUCLEOTIDE SEQUENCE [LARGE SCALE GENOMIC DNA]</scope>
    <source>
        <strain evidence="2 3">KG01</strain>
    </source>
</reference>
<sequence length="98" mass="10929">MSFMHLLRSPAELAREVGSNAKALRLSKNLSRKTLAEKSGVSESTIKRFEMTGVVTLEGLILLATALDELTCVAKLFKPEHPNTYEELKNAKRKRGTR</sequence>
<evidence type="ECO:0000313" key="2">
    <source>
        <dbReference type="EMBL" id="KMT55453.1"/>
    </source>
</evidence>
<evidence type="ECO:0000259" key="1">
    <source>
        <dbReference type="PROSITE" id="PS50943"/>
    </source>
</evidence>
<dbReference type="Gene3D" id="1.10.260.40">
    <property type="entry name" value="lambda repressor-like DNA-binding domains"/>
    <property type="match status" value="1"/>
</dbReference>
<name>A0A0J8G413_9PSED</name>
<dbReference type="InterPro" id="IPR010982">
    <property type="entry name" value="Lambda_DNA-bd_dom_sf"/>
</dbReference>
<dbReference type="SUPFAM" id="SSF47413">
    <property type="entry name" value="lambda repressor-like DNA-binding domains"/>
    <property type="match status" value="1"/>
</dbReference>
<comment type="caution">
    <text evidence="2">The sequence shown here is derived from an EMBL/GenBank/DDBJ whole genome shotgun (WGS) entry which is preliminary data.</text>
</comment>
<dbReference type="OrthoDB" id="199997at2"/>
<dbReference type="SMART" id="SM00530">
    <property type="entry name" value="HTH_XRE"/>
    <property type="match status" value="1"/>
</dbReference>
<dbReference type="InterPro" id="IPR001387">
    <property type="entry name" value="Cro/C1-type_HTH"/>
</dbReference>
<dbReference type="AlphaFoldDB" id="A0A0J8G413"/>
<dbReference type="GO" id="GO:0003677">
    <property type="term" value="F:DNA binding"/>
    <property type="evidence" value="ECO:0007669"/>
    <property type="project" value="InterPro"/>
</dbReference>
<dbReference type="EMBL" id="LFMW01000007">
    <property type="protein sequence ID" value="KMT55453.1"/>
    <property type="molecule type" value="Genomic_DNA"/>
</dbReference>
<dbReference type="Proteomes" id="UP000037551">
    <property type="component" value="Unassembled WGS sequence"/>
</dbReference>
<evidence type="ECO:0000313" key="3">
    <source>
        <dbReference type="Proteomes" id="UP000037551"/>
    </source>
</evidence>
<dbReference type="RefSeq" id="WP_048724563.1">
    <property type="nucleotide sequence ID" value="NZ_JBJGXJ010000013.1"/>
</dbReference>
<keyword evidence="3" id="KW-1185">Reference proteome</keyword>
<accession>A0A0J8G413</accession>
<dbReference type="Pfam" id="PF01381">
    <property type="entry name" value="HTH_3"/>
    <property type="match status" value="1"/>
</dbReference>
<protein>
    <submittedName>
        <fullName evidence="2">XRE family transcriptional regulator</fullName>
    </submittedName>
</protein>
<dbReference type="PATRIC" id="fig|1674920.3.peg.5416"/>
<dbReference type="PROSITE" id="PS50943">
    <property type="entry name" value="HTH_CROC1"/>
    <property type="match status" value="1"/>
</dbReference>
<organism evidence="2 3">
    <name type="scientific">Pseudomonas fildesensis</name>
    <dbReference type="NCBI Taxonomy" id="1674920"/>
    <lineage>
        <taxon>Bacteria</taxon>
        <taxon>Pseudomonadati</taxon>
        <taxon>Pseudomonadota</taxon>
        <taxon>Gammaproteobacteria</taxon>
        <taxon>Pseudomonadales</taxon>
        <taxon>Pseudomonadaceae</taxon>
        <taxon>Pseudomonas</taxon>
    </lineage>
</organism>
<dbReference type="STRING" id="1674920.ACR52_12920"/>
<proteinExistence type="predicted"/>
<feature type="domain" description="HTH cro/C1-type" evidence="1">
    <location>
        <begin position="22"/>
        <end position="50"/>
    </location>
</feature>